<name>A0A1X7U197_AMPQE</name>
<evidence type="ECO:0000256" key="1">
    <source>
        <dbReference type="SAM" id="MobiDB-lite"/>
    </source>
</evidence>
<feature type="compositionally biased region" description="Basic residues" evidence="1">
    <location>
        <begin position="124"/>
        <end position="133"/>
    </location>
</feature>
<dbReference type="AlphaFoldDB" id="A0A1X7U197"/>
<sequence length="139" mass="15952">LEVLHQCWWSSTSSWRSSTSCCLSSTSGWRSSTASWRSSATIDVAALQRQRQLVIWQFCQLNRQICYLPDTIHCVWLVYNQTKVPLSTTCQNDGRNRCPDKMQETGLKREPNRTAFRPRPPTKVPKKGLKAQKHTILAS</sequence>
<dbReference type="InParanoid" id="A0A1X7U197"/>
<evidence type="ECO:0000313" key="2">
    <source>
        <dbReference type="EnsemblMetazoa" id="Aqu2.1.21605_001"/>
    </source>
</evidence>
<reference evidence="2" key="1">
    <citation type="submission" date="2017-05" db="UniProtKB">
        <authorList>
            <consortium name="EnsemblMetazoa"/>
        </authorList>
    </citation>
    <scope>IDENTIFICATION</scope>
</reference>
<protein>
    <submittedName>
        <fullName evidence="2">Uncharacterized protein</fullName>
    </submittedName>
</protein>
<proteinExistence type="predicted"/>
<feature type="compositionally biased region" description="Basic and acidic residues" evidence="1">
    <location>
        <begin position="100"/>
        <end position="112"/>
    </location>
</feature>
<accession>A0A1X7U197</accession>
<dbReference type="EnsemblMetazoa" id="Aqu2.1.21605_001">
    <property type="protein sequence ID" value="Aqu2.1.21605_001"/>
    <property type="gene ID" value="Aqu2.1.21605"/>
</dbReference>
<feature type="region of interest" description="Disordered" evidence="1">
    <location>
        <begin position="100"/>
        <end position="139"/>
    </location>
</feature>
<organism evidence="2">
    <name type="scientific">Amphimedon queenslandica</name>
    <name type="common">Sponge</name>
    <dbReference type="NCBI Taxonomy" id="400682"/>
    <lineage>
        <taxon>Eukaryota</taxon>
        <taxon>Metazoa</taxon>
        <taxon>Porifera</taxon>
        <taxon>Demospongiae</taxon>
        <taxon>Heteroscleromorpha</taxon>
        <taxon>Haplosclerida</taxon>
        <taxon>Niphatidae</taxon>
        <taxon>Amphimedon</taxon>
    </lineage>
</organism>